<dbReference type="Proteomes" id="UP000063699">
    <property type="component" value="Chromosome"/>
</dbReference>
<dbReference type="Pfam" id="PF12679">
    <property type="entry name" value="ABC2_membrane_2"/>
    <property type="match status" value="1"/>
</dbReference>
<protein>
    <recommendedName>
        <fullName evidence="4">ABC transporter permease</fullName>
    </recommendedName>
</protein>
<keyword evidence="1" id="KW-1133">Transmembrane helix</keyword>
<dbReference type="KEGG" id="kphy:AOZ06_47700"/>
<keyword evidence="1" id="KW-0812">Transmembrane</keyword>
<feature type="transmembrane region" description="Helical" evidence="1">
    <location>
        <begin position="59"/>
        <end position="81"/>
    </location>
</feature>
<feature type="transmembrane region" description="Helical" evidence="1">
    <location>
        <begin position="249"/>
        <end position="271"/>
    </location>
</feature>
<dbReference type="STRING" id="860235.AOZ06_47700"/>
<dbReference type="AlphaFoldDB" id="A0A0N9IFC0"/>
<keyword evidence="3" id="KW-1185">Reference proteome</keyword>
<evidence type="ECO:0008006" key="4">
    <source>
        <dbReference type="Google" id="ProtNLM"/>
    </source>
</evidence>
<sequence>MNLLIKAEYRKVFTTKLWWALLIPAAVLSMAFTWGGALLGTLGDMDREVGGVLPLAIPAFGQGINFASVFGLILGGTAVTGEIRHKTITTSYLTGPTRGAVLAAKLFVYSTIGAVYGVVCMLSATLGAVFGDNLPNAADWFTLAGAGVIAMIMWTLLGVGVGALIGNQVGTTVGLIVYVLIVEPIISAVLRGNDMGQIPPYLLNTSGGSMVTDLSLDLFFENLPGSSRRNERAYEELREFLNMTHSPQWWVSALIFIAWAVALGLAGWLVARRRDIT</sequence>
<accession>A0A0N9IFC0</accession>
<keyword evidence="1" id="KW-0472">Membrane</keyword>
<organism evidence="2 3">
    <name type="scientific">Kibdelosporangium phytohabitans</name>
    <dbReference type="NCBI Taxonomy" id="860235"/>
    <lineage>
        <taxon>Bacteria</taxon>
        <taxon>Bacillati</taxon>
        <taxon>Actinomycetota</taxon>
        <taxon>Actinomycetes</taxon>
        <taxon>Pseudonocardiales</taxon>
        <taxon>Pseudonocardiaceae</taxon>
        <taxon>Kibdelosporangium</taxon>
    </lineage>
</organism>
<feature type="transmembrane region" description="Helical" evidence="1">
    <location>
        <begin position="17"/>
        <end position="39"/>
    </location>
</feature>
<dbReference type="RefSeq" id="WP_054295421.1">
    <property type="nucleotide sequence ID" value="NZ_CP012752.1"/>
</dbReference>
<dbReference type="EMBL" id="CP012752">
    <property type="protein sequence ID" value="ALG13533.1"/>
    <property type="molecule type" value="Genomic_DNA"/>
</dbReference>
<proteinExistence type="predicted"/>
<gene>
    <name evidence="2" type="ORF">AOZ06_47700</name>
</gene>
<feature type="transmembrane region" description="Helical" evidence="1">
    <location>
        <begin position="102"/>
        <end position="128"/>
    </location>
</feature>
<reference evidence="2 3" key="1">
    <citation type="submission" date="2015-07" db="EMBL/GenBank/DDBJ databases">
        <title>Genome sequencing of Kibdelosporangium phytohabitans.</title>
        <authorList>
            <person name="Qin S."/>
            <person name="Xing K."/>
        </authorList>
    </citation>
    <scope>NUCLEOTIDE SEQUENCE [LARGE SCALE GENOMIC DNA]</scope>
    <source>
        <strain evidence="2 3">KLBMP1111</strain>
    </source>
</reference>
<feature type="transmembrane region" description="Helical" evidence="1">
    <location>
        <begin position="140"/>
        <end position="165"/>
    </location>
</feature>
<evidence type="ECO:0000313" key="2">
    <source>
        <dbReference type="EMBL" id="ALG13533.1"/>
    </source>
</evidence>
<evidence type="ECO:0000313" key="3">
    <source>
        <dbReference type="Proteomes" id="UP000063699"/>
    </source>
</evidence>
<name>A0A0N9IFC0_9PSEU</name>
<dbReference type="GO" id="GO:0140359">
    <property type="term" value="F:ABC-type transporter activity"/>
    <property type="evidence" value="ECO:0007669"/>
    <property type="project" value="InterPro"/>
</dbReference>
<dbReference type="OrthoDB" id="5244396at2"/>
<evidence type="ECO:0000256" key="1">
    <source>
        <dbReference type="SAM" id="Phobius"/>
    </source>
</evidence>
<dbReference type="GO" id="GO:0005886">
    <property type="term" value="C:plasma membrane"/>
    <property type="evidence" value="ECO:0007669"/>
    <property type="project" value="UniProtKB-SubCell"/>
</dbReference>
<feature type="transmembrane region" description="Helical" evidence="1">
    <location>
        <begin position="172"/>
        <end position="190"/>
    </location>
</feature>